<reference evidence="2" key="1">
    <citation type="submission" date="2022-08" db="EMBL/GenBank/DDBJ databases">
        <title>Genome analysis of Corynebacteriales strain.</title>
        <authorList>
            <person name="Lee S.D."/>
        </authorList>
    </citation>
    <scope>NUCLEOTIDE SEQUENCE</scope>
    <source>
        <strain evidence="2">D3-21</strain>
    </source>
</reference>
<proteinExistence type="predicted"/>
<dbReference type="EMBL" id="JANRHA010000008">
    <property type="protein sequence ID" value="MDG3015499.1"/>
    <property type="molecule type" value="Genomic_DNA"/>
</dbReference>
<gene>
    <name evidence="2" type="ORF">NVS88_13145</name>
</gene>
<feature type="region of interest" description="Disordered" evidence="1">
    <location>
        <begin position="332"/>
        <end position="398"/>
    </location>
</feature>
<organism evidence="2 3">
    <name type="scientific">Speluncibacter jeojiensis</name>
    <dbReference type="NCBI Taxonomy" id="2710754"/>
    <lineage>
        <taxon>Bacteria</taxon>
        <taxon>Bacillati</taxon>
        <taxon>Actinomycetota</taxon>
        <taxon>Actinomycetes</taxon>
        <taxon>Mycobacteriales</taxon>
        <taxon>Speluncibacteraceae</taxon>
        <taxon>Speluncibacter</taxon>
    </lineage>
</organism>
<name>A0A9X4RE69_9ACTN</name>
<feature type="compositionally biased region" description="Low complexity" evidence="1">
    <location>
        <begin position="659"/>
        <end position="669"/>
    </location>
</feature>
<feature type="compositionally biased region" description="Low complexity" evidence="1">
    <location>
        <begin position="386"/>
        <end position="398"/>
    </location>
</feature>
<dbReference type="RefSeq" id="WP_277829915.1">
    <property type="nucleotide sequence ID" value="NZ_JAAIVF010000001.1"/>
</dbReference>
<accession>A0A9X4RE69</accession>
<keyword evidence="3" id="KW-1185">Reference proteome</keyword>
<feature type="compositionally biased region" description="Low complexity" evidence="1">
    <location>
        <begin position="596"/>
        <end position="616"/>
    </location>
</feature>
<feature type="region of interest" description="Disordered" evidence="1">
    <location>
        <begin position="512"/>
        <end position="679"/>
    </location>
</feature>
<evidence type="ECO:0000313" key="2">
    <source>
        <dbReference type="EMBL" id="MDG3015499.1"/>
    </source>
</evidence>
<comment type="caution">
    <text evidence="2">The sequence shown here is derived from an EMBL/GenBank/DDBJ whole genome shotgun (WGS) entry which is preliminary data.</text>
</comment>
<feature type="compositionally biased region" description="Low complexity" evidence="1">
    <location>
        <begin position="554"/>
        <end position="582"/>
    </location>
</feature>
<sequence>MSAPQWWDPRTLLDDPDVASPVRSQLATAAVLGADPGERDDWREAAERAGVPIGSTGLGGVDPAQEYHEALAAARSAAESAQARAALAHASGMTVDAMLDAGAVGLRFFEQFLPLAAALAPIGVGYPDVRRRFDEQRGLDVAALGSDAERVRAQARAAAEQLDVQRAQSARLLEEQWGVAVDAAGALLRDHLDRAACDLAHLRRCADALDAAAHTLWSVVRDKAEMTAGLGSGEIGGRTVAQITLMVESVCGVGAPDHAAAAAVTGWQPAVPGVSAAAPVAAVRAACERWLREVFVPSVQSRCRAFTALCDQADAAVSETFRVLTALLDETDIGPYPRPGSDEGTHGGDVAGPPTMRAPSPLETATVAGAGASGYPVREPGPPAAPAAEAPAAARAVAEPTQGALGQFGQSQQVLADWRAAAPNALPGSVSAGVAGVPGLSALVGDFGGQVVRVVTEVGEALHEVGDALHGAFPEPAPPAPPAVPVVMGDFTVALELSPAAMSLEVTGPDGQPHGYAVTIGPDGVPQLTEMEPGEPDRPSGGSHDPAPTTSDPVAGAETAGGTEAAGGTETTADTEVTGDTVTPPPDESAVITPDTAAPQTDPSASPTASSDAPPDGGAPHEGPLDMVDRPAADPADEPLPVGQPTPVNLEPEEPAAPTPVTAPSVPDDTGARLAESWE</sequence>
<protein>
    <submittedName>
        <fullName evidence="2">Uncharacterized protein</fullName>
    </submittedName>
</protein>
<evidence type="ECO:0000256" key="1">
    <source>
        <dbReference type="SAM" id="MobiDB-lite"/>
    </source>
</evidence>
<evidence type="ECO:0000313" key="3">
    <source>
        <dbReference type="Proteomes" id="UP001152755"/>
    </source>
</evidence>
<dbReference type="Proteomes" id="UP001152755">
    <property type="component" value="Unassembled WGS sequence"/>
</dbReference>
<dbReference type="AlphaFoldDB" id="A0A9X4RE69"/>
<feature type="compositionally biased region" description="Basic and acidic residues" evidence="1">
    <location>
        <begin position="623"/>
        <end position="632"/>
    </location>
</feature>